<feature type="domain" description="CAAX prenyl protease 2/Lysostaphin resistance protein A-like" evidence="2">
    <location>
        <begin position="141"/>
        <end position="236"/>
    </location>
</feature>
<organism evidence="3 4">
    <name type="scientific">Oceanobacillus arenosus</name>
    <dbReference type="NCBI Taxonomy" id="1229153"/>
    <lineage>
        <taxon>Bacteria</taxon>
        <taxon>Bacillati</taxon>
        <taxon>Bacillota</taxon>
        <taxon>Bacilli</taxon>
        <taxon>Bacillales</taxon>
        <taxon>Bacillaceae</taxon>
        <taxon>Oceanobacillus</taxon>
    </lineage>
</organism>
<dbReference type="Proteomes" id="UP000257143">
    <property type="component" value="Unassembled WGS sequence"/>
</dbReference>
<dbReference type="GO" id="GO:0080120">
    <property type="term" value="P:CAAX-box protein maturation"/>
    <property type="evidence" value="ECO:0007669"/>
    <property type="project" value="UniProtKB-ARBA"/>
</dbReference>
<sequence>MLKSAWLVSFIRIPMLGIALLLLFAIFELSGLQFHFPFLPELSTVYFTVVNIICFILMHRLLKKEGRTLKELVGYHREYLFKDILYGLLWLVVLFVPFVLAVMGMMFILFGTEMLQQFQTVFAGNEDSYLFARPIWLMWFAAIVSLAFPFLNGPIEEIMYRGYAQSIFLKYFKKVWIAIFIPSLGFALQHIFLAATLEGALVYCTAYFLWGVGSGIIYLKQKRLFPLIICHFVVNISFSVFPIIFLTLGVTE</sequence>
<dbReference type="EMBL" id="PIOC01000016">
    <property type="protein sequence ID" value="RDW18753.1"/>
    <property type="molecule type" value="Genomic_DNA"/>
</dbReference>
<comment type="caution">
    <text evidence="3">The sequence shown here is derived from an EMBL/GenBank/DDBJ whole genome shotgun (WGS) entry which is preliminary data.</text>
</comment>
<proteinExistence type="predicted"/>
<keyword evidence="4" id="KW-1185">Reference proteome</keyword>
<feature type="transmembrane region" description="Helical" evidence="1">
    <location>
        <begin position="175"/>
        <end position="194"/>
    </location>
</feature>
<evidence type="ECO:0000313" key="3">
    <source>
        <dbReference type="EMBL" id="RDW18753.1"/>
    </source>
</evidence>
<dbReference type="Pfam" id="PF02517">
    <property type="entry name" value="Rce1-like"/>
    <property type="match status" value="1"/>
</dbReference>
<reference evidence="4" key="1">
    <citation type="submission" date="2017-11" db="EMBL/GenBank/DDBJ databases">
        <authorList>
            <person name="Zhu W."/>
        </authorList>
    </citation>
    <scope>NUCLEOTIDE SEQUENCE [LARGE SCALE GENOMIC DNA]</scope>
    <source>
        <strain evidence="4">CAU 1183</strain>
    </source>
</reference>
<protein>
    <recommendedName>
        <fullName evidence="2">CAAX prenyl protease 2/Lysostaphin resistance protein A-like domain-containing protein</fullName>
    </recommendedName>
</protein>
<gene>
    <name evidence="3" type="ORF">CWR48_10570</name>
</gene>
<evidence type="ECO:0000259" key="2">
    <source>
        <dbReference type="Pfam" id="PF02517"/>
    </source>
</evidence>
<evidence type="ECO:0000256" key="1">
    <source>
        <dbReference type="SAM" id="Phobius"/>
    </source>
</evidence>
<evidence type="ECO:0000313" key="4">
    <source>
        <dbReference type="Proteomes" id="UP000257143"/>
    </source>
</evidence>
<keyword evidence="1" id="KW-1133">Transmembrane helix</keyword>
<dbReference type="RefSeq" id="WP_115773213.1">
    <property type="nucleotide sequence ID" value="NZ_PIOC01000016.1"/>
</dbReference>
<feature type="transmembrane region" description="Helical" evidence="1">
    <location>
        <begin position="226"/>
        <end position="250"/>
    </location>
</feature>
<accession>A0A3D8PRL0</accession>
<dbReference type="AlphaFoldDB" id="A0A3D8PRL0"/>
<feature type="transmembrane region" description="Helical" evidence="1">
    <location>
        <begin position="83"/>
        <end position="110"/>
    </location>
</feature>
<name>A0A3D8PRL0_9BACI</name>
<dbReference type="GO" id="GO:0004175">
    <property type="term" value="F:endopeptidase activity"/>
    <property type="evidence" value="ECO:0007669"/>
    <property type="project" value="UniProtKB-ARBA"/>
</dbReference>
<keyword evidence="1" id="KW-0812">Transmembrane</keyword>
<keyword evidence="1" id="KW-0472">Membrane</keyword>
<feature type="transmembrane region" description="Helical" evidence="1">
    <location>
        <begin position="41"/>
        <end position="62"/>
    </location>
</feature>
<feature type="transmembrane region" description="Helical" evidence="1">
    <location>
        <begin position="200"/>
        <end position="219"/>
    </location>
</feature>
<feature type="transmembrane region" description="Helical" evidence="1">
    <location>
        <begin position="130"/>
        <end position="151"/>
    </location>
</feature>
<dbReference type="InterPro" id="IPR003675">
    <property type="entry name" value="Rce1/LyrA-like_dom"/>
</dbReference>
<dbReference type="OrthoDB" id="5002656at2"/>